<reference evidence="3" key="1">
    <citation type="journal article" date="2023" name="Mol. Phylogenet. Evol.">
        <title>Genome-scale phylogeny and comparative genomics of the fungal order Sordariales.</title>
        <authorList>
            <person name="Hensen N."/>
            <person name="Bonometti L."/>
            <person name="Westerberg I."/>
            <person name="Brannstrom I.O."/>
            <person name="Guillou S."/>
            <person name="Cros-Aarteil S."/>
            <person name="Calhoun S."/>
            <person name="Haridas S."/>
            <person name="Kuo A."/>
            <person name="Mondo S."/>
            <person name="Pangilinan J."/>
            <person name="Riley R."/>
            <person name="LaButti K."/>
            <person name="Andreopoulos B."/>
            <person name="Lipzen A."/>
            <person name="Chen C."/>
            <person name="Yan M."/>
            <person name="Daum C."/>
            <person name="Ng V."/>
            <person name="Clum A."/>
            <person name="Steindorff A."/>
            <person name="Ohm R.A."/>
            <person name="Martin F."/>
            <person name="Silar P."/>
            <person name="Natvig D.O."/>
            <person name="Lalanne C."/>
            <person name="Gautier V."/>
            <person name="Ament-Velasquez S.L."/>
            <person name="Kruys A."/>
            <person name="Hutchinson M.I."/>
            <person name="Powell A.J."/>
            <person name="Barry K."/>
            <person name="Miller A.N."/>
            <person name="Grigoriev I.V."/>
            <person name="Debuchy R."/>
            <person name="Gladieux P."/>
            <person name="Hiltunen Thoren M."/>
            <person name="Johannesson H."/>
        </authorList>
    </citation>
    <scope>NUCLEOTIDE SEQUENCE</scope>
    <source>
        <strain evidence="3">CBS 232.78</strain>
    </source>
</reference>
<accession>A0AAE0N8Y2</accession>
<reference evidence="3" key="2">
    <citation type="submission" date="2023-06" db="EMBL/GenBank/DDBJ databases">
        <authorList>
            <consortium name="Lawrence Berkeley National Laboratory"/>
            <person name="Haridas S."/>
            <person name="Hensen N."/>
            <person name="Bonometti L."/>
            <person name="Westerberg I."/>
            <person name="Brannstrom I.O."/>
            <person name="Guillou S."/>
            <person name="Cros-Aarteil S."/>
            <person name="Calhoun S."/>
            <person name="Kuo A."/>
            <person name="Mondo S."/>
            <person name="Pangilinan J."/>
            <person name="Riley R."/>
            <person name="LaButti K."/>
            <person name="Andreopoulos B."/>
            <person name="Lipzen A."/>
            <person name="Chen C."/>
            <person name="Yanf M."/>
            <person name="Daum C."/>
            <person name="Ng V."/>
            <person name="Clum A."/>
            <person name="Steindorff A."/>
            <person name="Ohm R."/>
            <person name="Martin F."/>
            <person name="Silar P."/>
            <person name="Natvig D."/>
            <person name="Lalanne C."/>
            <person name="Gautier V."/>
            <person name="Ament-velasquez S.L."/>
            <person name="Kruys A."/>
            <person name="Hutchinson M.I."/>
            <person name="Powell A.J."/>
            <person name="Barry K."/>
            <person name="Miller A.N."/>
            <person name="Grigoriev I.V."/>
            <person name="Debuchy R."/>
            <person name="Gladieux P."/>
            <person name="Thoren M.H."/>
            <person name="Johannesson H."/>
        </authorList>
    </citation>
    <scope>NUCLEOTIDE SEQUENCE</scope>
    <source>
        <strain evidence="3">CBS 232.78</strain>
    </source>
</reference>
<evidence type="ECO:0000313" key="3">
    <source>
        <dbReference type="EMBL" id="KAK3374625.1"/>
    </source>
</evidence>
<evidence type="ECO:0000313" key="4">
    <source>
        <dbReference type="Proteomes" id="UP001285441"/>
    </source>
</evidence>
<evidence type="ECO:0000256" key="2">
    <source>
        <dbReference type="SAM" id="Phobius"/>
    </source>
</evidence>
<protein>
    <submittedName>
        <fullName evidence="3">Uncharacterized protein</fullName>
    </submittedName>
</protein>
<feature type="transmembrane region" description="Helical" evidence="2">
    <location>
        <begin position="120"/>
        <end position="139"/>
    </location>
</feature>
<comment type="caution">
    <text evidence="3">The sequence shown here is derived from an EMBL/GenBank/DDBJ whole genome shotgun (WGS) entry which is preliminary data.</text>
</comment>
<feature type="region of interest" description="Disordered" evidence="1">
    <location>
        <begin position="24"/>
        <end position="46"/>
    </location>
</feature>
<feature type="transmembrane region" description="Helical" evidence="2">
    <location>
        <begin position="52"/>
        <end position="70"/>
    </location>
</feature>
<feature type="transmembrane region" description="Helical" evidence="2">
    <location>
        <begin position="90"/>
        <end position="113"/>
    </location>
</feature>
<keyword evidence="4" id="KW-1185">Reference proteome</keyword>
<keyword evidence="2" id="KW-0812">Transmembrane</keyword>
<gene>
    <name evidence="3" type="ORF">B0H63DRAFT_480602</name>
</gene>
<dbReference type="AlphaFoldDB" id="A0AAE0N8Y2"/>
<dbReference type="EMBL" id="JAULSW010000007">
    <property type="protein sequence ID" value="KAK3374625.1"/>
    <property type="molecule type" value="Genomic_DNA"/>
</dbReference>
<sequence length="227" mass="25076">MSLSMLLADQLELWLRSLKSKNRSQEPGALATGGDPNPNSPSRPAYPKKVNLIGRATLTAFEIGVLAFTIQQTVKWNNSDNRDNTTFPLIGTSLAVFFDGAATSLLIANLYTFNISFANVFLDIVVFGLSLRAAVHYFVTLRPRYSKNFRDGRKPPWEDDETAGAWLLVIICITHFVAILAGCVGCFIVNKRGKRLRRGVVGPADELMVGYQPGEAPRMEHVKNGVY</sequence>
<keyword evidence="2" id="KW-1133">Transmembrane helix</keyword>
<keyword evidence="2" id="KW-0472">Membrane</keyword>
<organism evidence="3 4">
    <name type="scientific">Podospora didyma</name>
    <dbReference type="NCBI Taxonomy" id="330526"/>
    <lineage>
        <taxon>Eukaryota</taxon>
        <taxon>Fungi</taxon>
        <taxon>Dikarya</taxon>
        <taxon>Ascomycota</taxon>
        <taxon>Pezizomycotina</taxon>
        <taxon>Sordariomycetes</taxon>
        <taxon>Sordariomycetidae</taxon>
        <taxon>Sordariales</taxon>
        <taxon>Podosporaceae</taxon>
        <taxon>Podospora</taxon>
    </lineage>
</organism>
<name>A0AAE0N8Y2_9PEZI</name>
<proteinExistence type="predicted"/>
<dbReference type="Proteomes" id="UP001285441">
    <property type="component" value="Unassembled WGS sequence"/>
</dbReference>
<feature type="transmembrane region" description="Helical" evidence="2">
    <location>
        <begin position="165"/>
        <end position="189"/>
    </location>
</feature>
<evidence type="ECO:0000256" key="1">
    <source>
        <dbReference type="SAM" id="MobiDB-lite"/>
    </source>
</evidence>